<dbReference type="CDD" id="cd00130">
    <property type="entry name" value="PAS"/>
    <property type="match status" value="1"/>
</dbReference>
<dbReference type="STRING" id="574651.SAMN04487968_109161"/>
<organism evidence="3 4">
    <name type="scientific">Nocardioides terrae</name>
    <dbReference type="NCBI Taxonomy" id="574651"/>
    <lineage>
        <taxon>Bacteria</taxon>
        <taxon>Bacillati</taxon>
        <taxon>Actinomycetota</taxon>
        <taxon>Actinomycetes</taxon>
        <taxon>Propionibacteriales</taxon>
        <taxon>Nocardioidaceae</taxon>
        <taxon>Nocardioides</taxon>
    </lineage>
</organism>
<dbReference type="SMART" id="SM00091">
    <property type="entry name" value="PAS"/>
    <property type="match status" value="1"/>
</dbReference>
<evidence type="ECO:0000313" key="4">
    <source>
        <dbReference type="Proteomes" id="UP000198832"/>
    </source>
</evidence>
<dbReference type="Pfam" id="PF07228">
    <property type="entry name" value="SpoIIE"/>
    <property type="match status" value="1"/>
</dbReference>
<dbReference type="SUPFAM" id="SSF55785">
    <property type="entry name" value="PYP-like sensor domain (PAS domain)"/>
    <property type="match status" value="1"/>
</dbReference>
<dbReference type="NCBIfam" id="TIGR00229">
    <property type="entry name" value="sensory_box"/>
    <property type="match status" value="1"/>
</dbReference>
<dbReference type="GO" id="GO:0016791">
    <property type="term" value="F:phosphatase activity"/>
    <property type="evidence" value="ECO:0007669"/>
    <property type="project" value="TreeGrafter"/>
</dbReference>
<dbReference type="InterPro" id="IPR035965">
    <property type="entry name" value="PAS-like_dom_sf"/>
</dbReference>
<dbReference type="Gene3D" id="3.30.450.20">
    <property type="entry name" value="PAS domain"/>
    <property type="match status" value="1"/>
</dbReference>
<feature type="domain" description="PAS" evidence="2">
    <location>
        <begin position="22"/>
        <end position="67"/>
    </location>
</feature>
<dbReference type="RefSeq" id="WP_091124624.1">
    <property type="nucleotide sequence ID" value="NZ_FOLB01000009.1"/>
</dbReference>
<reference evidence="3 4" key="1">
    <citation type="submission" date="2016-10" db="EMBL/GenBank/DDBJ databases">
        <authorList>
            <person name="de Groot N.N."/>
        </authorList>
    </citation>
    <scope>NUCLEOTIDE SEQUENCE [LARGE SCALE GENOMIC DNA]</scope>
    <source>
        <strain evidence="3 4">CGMCC 1.7056</strain>
    </source>
</reference>
<gene>
    <name evidence="3" type="ORF">SAMN04487968_109161</name>
</gene>
<dbReference type="Pfam" id="PF13426">
    <property type="entry name" value="PAS_9"/>
    <property type="match status" value="1"/>
</dbReference>
<dbReference type="OrthoDB" id="5241041at2"/>
<dbReference type="Proteomes" id="UP000198832">
    <property type="component" value="Unassembled WGS sequence"/>
</dbReference>
<keyword evidence="4" id="KW-1185">Reference proteome</keyword>
<accession>A0A1I1L5N8</accession>
<dbReference type="InterPro" id="IPR001932">
    <property type="entry name" value="PPM-type_phosphatase-like_dom"/>
</dbReference>
<keyword evidence="1" id="KW-0378">Hydrolase</keyword>
<dbReference type="InterPro" id="IPR052016">
    <property type="entry name" value="Bact_Sigma-Reg"/>
</dbReference>
<dbReference type="PANTHER" id="PTHR43156:SF2">
    <property type="entry name" value="STAGE II SPORULATION PROTEIN E"/>
    <property type="match status" value="1"/>
</dbReference>
<dbReference type="PROSITE" id="PS50112">
    <property type="entry name" value="PAS"/>
    <property type="match status" value="1"/>
</dbReference>
<evidence type="ECO:0000256" key="1">
    <source>
        <dbReference type="ARBA" id="ARBA00022801"/>
    </source>
</evidence>
<dbReference type="InterPro" id="IPR000014">
    <property type="entry name" value="PAS"/>
</dbReference>
<dbReference type="Gene3D" id="3.60.40.10">
    <property type="entry name" value="PPM-type phosphatase domain"/>
    <property type="match status" value="1"/>
</dbReference>
<dbReference type="EMBL" id="FOLB01000009">
    <property type="protein sequence ID" value="SFC68321.1"/>
    <property type="molecule type" value="Genomic_DNA"/>
</dbReference>
<dbReference type="SMART" id="SM00331">
    <property type="entry name" value="PP2C_SIG"/>
    <property type="match status" value="1"/>
</dbReference>
<dbReference type="PANTHER" id="PTHR43156">
    <property type="entry name" value="STAGE II SPORULATION PROTEIN E-RELATED"/>
    <property type="match status" value="1"/>
</dbReference>
<protein>
    <submittedName>
        <fullName evidence="3">PAS domain S-box-containing protein</fullName>
    </submittedName>
</protein>
<sequence>MTDRRGGGGRNVTQPPDVDVDLFEDAPCGYLLTDRTGLVTAANAEFLRLVGLDHDELVGRRTLASLLPVGARIYLETHLLPVIAYDGSVREVSLDLVRPDGVRVPVLLNAATIDRSAGSADLSLRAVFFETRDRHRYEQDLLAATAAAEQARLEATRLAQTLQQTLIPPAPPAIPHLSVAATYRPAGDGTTVGGDFYDFFEIDAASWMIVLGDVSGKGVEAAVVTSFVRYTVRALTVGLRDPAAILRSLDRALHAHETTRYCTLVLANLTRDDDGWTIRLSLAGHPPALLRDPDGRVVELGAFGSPVGLLDDPEFHTVEHRLGAETVTLYTDGVTEARYRRRLYGDLRLGDLLASLPPGPAEITEGIADAVLAYQHGDASDDIAIVSFGALP</sequence>
<dbReference type="AlphaFoldDB" id="A0A1I1L5N8"/>
<proteinExistence type="predicted"/>
<evidence type="ECO:0000313" key="3">
    <source>
        <dbReference type="EMBL" id="SFC68321.1"/>
    </source>
</evidence>
<dbReference type="InterPro" id="IPR036457">
    <property type="entry name" value="PPM-type-like_dom_sf"/>
</dbReference>
<evidence type="ECO:0000259" key="2">
    <source>
        <dbReference type="PROSITE" id="PS50112"/>
    </source>
</evidence>
<name>A0A1I1L5N8_9ACTN</name>